<proteinExistence type="predicted"/>
<evidence type="ECO:0000259" key="2">
    <source>
        <dbReference type="PROSITE" id="PS50108"/>
    </source>
</evidence>
<protein>
    <recommendedName>
        <fullName evidence="2">CRIB domain-containing protein</fullName>
    </recommendedName>
</protein>
<dbReference type="HOGENOM" id="CLU_794653_0_0_1"/>
<evidence type="ECO:0000313" key="4">
    <source>
        <dbReference type="Proteomes" id="UP000016922"/>
    </source>
</evidence>
<gene>
    <name evidence="3" type="ORF">GLAREA_09577</name>
</gene>
<dbReference type="Proteomes" id="UP000016922">
    <property type="component" value="Unassembled WGS sequence"/>
</dbReference>
<feature type="domain" description="CRIB" evidence="2">
    <location>
        <begin position="47"/>
        <end position="60"/>
    </location>
</feature>
<keyword evidence="4" id="KW-1185">Reference proteome</keyword>
<name>S3D8X6_GLAL2</name>
<evidence type="ECO:0000256" key="1">
    <source>
        <dbReference type="SAM" id="Coils"/>
    </source>
</evidence>
<keyword evidence="1" id="KW-0175">Coiled coil</keyword>
<dbReference type="GeneID" id="19468624"/>
<dbReference type="EMBL" id="KE145368">
    <property type="protein sequence ID" value="EPE28456.1"/>
    <property type="molecule type" value="Genomic_DNA"/>
</dbReference>
<dbReference type="AlphaFoldDB" id="S3D8X6"/>
<dbReference type="PROSITE" id="PS50108">
    <property type="entry name" value="CRIB"/>
    <property type="match status" value="1"/>
</dbReference>
<accession>S3D8X6</accession>
<dbReference type="InterPro" id="IPR000095">
    <property type="entry name" value="CRIB_dom"/>
</dbReference>
<evidence type="ECO:0000313" key="3">
    <source>
        <dbReference type="EMBL" id="EPE28456.1"/>
    </source>
</evidence>
<dbReference type="KEGG" id="glz:GLAREA_09577"/>
<reference evidence="3 4" key="1">
    <citation type="journal article" date="2013" name="BMC Genomics">
        <title>Genomics-driven discovery of the pneumocandin biosynthetic gene cluster in the fungus Glarea lozoyensis.</title>
        <authorList>
            <person name="Chen L."/>
            <person name="Yue Q."/>
            <person name="Zhang X."/>
            <person name="Xiang M."/>
            <person name="Wang C."/>
            <person name="Li S."/>
            <person name="Che Y."/>
            <person name="Ortiz-Lopez F.J."/>
            <person name="Bills G.F."/>
            <person name="Liu X."/>
            <person name="An Z."/>
        </authorList>
    </citation>
    <scope>NUCLEOTIDE SEQUENCE [LARGE SCALE GENOMIC DNA]</scope>
    <source>
        <strain evidence="4">ATCC 20868 / MF5171</strain>
    </source>
</reference>
<organism evidence="3 4">
    <name type="scientific">Glarea lozoyensis (strain ATCC 20868 / MF5171)</name>
    <dbReference type="NCBI Taxonomy" id="1116229"/>
    <lineage>
        <taxon>Eukaryota</taxon>
        <taxon>Fungi</taxon>
        <taxon>Dikarya</taxon>
        <taxon>Ascomycota</taxon>
        <taxon>Pezizomycotina</taxon>
        <taxon>Leotiomycetes</taxon>
        <taxon>Helotiales</taxon>
        <taxon>Helotiaceae</taxon>
        <taxon>Glarea</taxon>
    </lineage>
</organism>
<dbReference type="RefSeq" id="XP_008084364.1">
    <property type="nucleotide sequence ID" value="XM_008086173.1"/>
</dbReference>
<sequence length="349" mass="39357">MAANQNTLLGAKHIDEIPYILANLDSKTANKLTKRMPAVPPPVISVIGRPYDVQHRCHMGPQGESPRYRNLIQLTEESGFAIPPVSAIDTAQSSRFYTREQRARQPGEMTRIDEPRHHLMNNNVDSIIQNLESIPRAASSQEFNVAHPLSDGSIMTTGDSMGQNPLNVDPVTGKTVWIIRNNNNENSKPSSQCSMRTISAAANTTTRDMNIITPISKSGVSTPVQMVDQSTQTEFEPTINRDHGHWAAQYISHSTQTELKRRNSNHCQDREAQEERIQRLESEMQALRLQQKASDAQLKELQAHRCTKQGGYIPTIPTPAESTYLSNLREARRVHDMAAEWKLFQFYDY</sequence>
<feature type="coiled-coil region" evidence="1">
    <location>
        <begin position="263"/>
        <end position="304"/>
    </location>
</feature>